<proteinExistence type="predicted"/>
<dbReference type="Gene3D" id="3.40.50.300">
    <property type="entry name" value="P-loop containing nucleotide triphosphate hydrolases"/>
    <property type="match status" value="1"/>
</dbReference>
<feature type="domain" description="PAS" evidence="4">
    <location>
        <begin position="12"/>
        <end position="60"/>
    </location>
</feature>
<dbReference type="Gene3D" id="3.30.450.20">
    <property type="entry name" value="PAS domain"/>
    <property type="match status" value="1"/>
</dbReference>
<dbReference type="PROSITE" id="PS50045">
    <property type="entry name" value="SIGMA54_INTERACT_4"/>
    <property type="match status" value="1"/>
</dbReference>
<evidence type="ECO:0000256" key="2">
    <source>
        <dbReference type="ARBA" id="ARBA00022840"/>
    </source>
</evidence>
<protein>
    <submittedName>
        <fullName evidence="5">Arginine utilization regulatory protein RocR</fullName>
    </submittedName>
</protein>
<dbReference type="InterPro" id="IPR000014">
    <property type="entry name" value="PAS"/>
</dbReference>
<evidence type="ECO:0000256" key="1">
    <source>
        <dbReference type="ARBA" id="ARBA00022741"/>
    </source>
</evidence>
<dbReference type="PROSITE" id="PS00675">
    <property type="entry name" value="SIGMA54_INTERACT_1"/>
    <property type="match status" value="1"/>
</dbReference>
<evidence type="ECO:0000259" key="3">
    <source>
        <dbReference type="PROSITE" id="PS50045"/>
    </source>
</evidence>
<dbReference type="CDD" id="cd00009">
    <property type="entry name" value="AAA"/>
    <property type="match status" value="1"/>
</dbReference>
<accession>A0ABZ3J5H5</accession>
<keyword evidence="2" id="KW-0067">ATP-binding</keyword>
<evidence type="ECO:0000313" key="6">
    <source>
        <dbReference type="Proteomes" id="UP000216052"/>
    </source>
</evidence>
<dbReference type="Pfam" id="PF00158">
    <property type="entry name" value="Sigma54_activat"/>
    <property type="match status" value="1"/>
</dbReference>
<dbReference type="PROSITE" id="PS50112">
    <property type="entry name" value="PAS"/>
    <property type="match status" value="1"/>
</dbReference>
<reference evidence="5" key="1">
    <citation type="submission" date="2024-05" db="EMBL/GenBank/DDBJ databases">
        <title>Isolation and characterization of Sporomusa carbonis sp. nov., a carboxydotrophic hydrogenogen in the genus of Sporomusa isolated from a charcoal burning pile.</title>
        <authorList>
            <person name="Boeer T."/>
            <person name="Rosenbaum F."/>
            <person name="Eysell L."/>
            <person name="Mueller V."/>
            <person name="Daniel R."/>
            <person name="Poehlein A."/>
        </authorList>
    </citation>
    <scope>NUCLEOTIDE SEQUENCE [LARGE SCALE GENOMIC DNA]</scope>
    <source>
        <strain evidence="5">DSM 3132</strain>
    </source>
</reference>
<keyword evidence="1" id="KW-0547">Nucleotide-binding</keyword>
<dbReference type="EMBL" id="CP155571">
    <property type="protein sequence ID" value="XFO73383.1"/>
    <property type="molecule type" value="Genomic_DNA"/>
</dbReference>
<name>A0ABZ3J5H5_SPOA4</name>
<dbReference type="SUPFAM" id="SSF55785">
    <property type="entry name" value="PYP-like sensor domain (PAS domain)"/>
    <property type="match status" value="1"/>
</dbReference>
<feature type="domain" description="Sigma-54 factor interaction" evidence="3">
    <location>
        <begin position="155"/>
        <end position="235"/>
    </location>
</feature>
<dbReference type="InterPro" id="IPR035965">
    <property type="entry name" value="PAS-like_dom_sf"/>
</dbReference>
<dbReference type="PANTHER" id="PTHR32071:SF74">
    <property type="entry name" value="TRANSCRIPTIONAL ACTIVATOR ROCR"/>
    <property type="match status" value="1"/>
</dbReference>
<gene>
    <name evidence="5" type="primary">rocR_4</name>
    <name evidence="5" type="ORF">SPACI_034690</name>
</gene>
<dbReference type="Proteomes" id="UP000216052">
    <property type="component" value="Chromosome"/>
</dbReference>
<organism evidence="5 6">
    <name type="scientific">Sporomusa acidovorans (strain ATCC 49682 / DSM 3132 / Mol)</name>
    <dbReference type="NCBI Taxonomy" id="1123286"/>
    <lineage>
        <taxon>Bacteria</taxon>
        <taxon>Bacillati</taxon>
        <taxon>Bacillota</taxon>
        <taxon>Negativicutes</taxon>
        <taxon>Selenomonadales</taxon>
        <taxon>Sporomusaceae</taxon>
        <taxon>Sporomusa</taxon>
    </lineage>
</organism>
<dbReference type="InterPro" id="IPR002078">
    <property type="entry name" value="Sigma_54_int"/>
</dbReference>
<dbReference type="InterPro" id="IPR025662">
    <property type="entry name" value="Sigma_54_int_dom_ATP-bd_1"/>
</dbReference>
<dbReference type="SUPFAM" id="SSF52540">
    <property type="entry name" value="P-loop containing nucleoside triphosphate hydrolases"/>
    <property type="match status" value="1"/>
</dbReference>
<sequence length="235" mass="26253">MLRKTYEDLENENRLLHSIIDVVSDGVYAVSVDGTILICNKAHKKMDGTTHNHVVGKKDVDVYYLELENFQRYAITKNPEPLLDQYMTYTTIAGKKVDIVYNSYPFFQNGNLSAVISIGRDKPSINELLTMVINSFNNKKSNRITNGTLYTLDDIIGNSVAIQKTLKQARKVAQNQSTVMLLGETGTGKELFAQGIHNASAYNSRPFIAVNCAAIPETLMESLMMGTVKAHFLEH</sequence>
<dbReference type="InterPro" id="IPR027417">
    <property type="entry name" value="P-loop_NTPase"/>
</dbReference>
<dbReference type="PANTHER" id="PTHR32071">
    <property type="entry name" value="TRANSCRIPTIONAL REGULATORY PROTEIN"/>
    <property type="match status" value="1"/>
</dbReference>
<evidence type="ECO:0000313" key="5">
    <source>
        <dbReference type="EMBL" id="XFO73383.1"/>
    </source>
</evidence>
<keyword evidence="6" id="KW-1185">Reference proteome</keyword>
<evidence type="ECO:0000259" key="4">
    <source>
        <dbReference type="PROSITE" id="PS50112"/>
    </source>
</evidence>